<dbReference type="RefSeq" id="WP_183400765.1">
    <property type="nucleotide sequence ID" value="NZ_JACIDS010000005.1"/>
</dbReference>
<evidence type="ECO:0000259" key="1">
    <source>
        <dbReference type="PROSITE" id="PS51819"/>
    </source>
</evidence>
<evidence type="ECO:0000313" key="3">
    <source>
        <dbReference type="Proteomes" id="UP000553963"/>
    </source>
</evidence>
<gene>
    <name evidence="2" type="ORF">GGR25_004186</name>
</gene>
<dbReference type="EC" id="1.13.11.2" evidence="2"/>
<dbReference type="InterPro" id="IPR029068">
    <property type="entry name" value="Glyas_Bleomycin-R_OHBP_Dase"/>
</dbReference>
<dbReference type="InterPro" id="IPR037523">
    <property type="entry name" value="VOC_core"/>
</dbReference>
<dbReference type="EMBL" id="JACIDS010000005">
    <property type="protein sequence ID" value="MBB3933122.1"/>
    <property type="molecule type" value="Genomic_DNA"/>
</dbReference>
<dbReference type="PANTHER" id="PTHR43279">
    <property type="entry name" value="CATECHOL-2,3-DIOXYGENASE"/>
    <property type="match status" value="1"/>
</dbReference>
<keyword evidence="3" id="KW-1185">Reference proteome</keyword>
<comment type="caution">
    <text evidence="2">The sequence shown here is derived from an EMBL/GenBank/DDBJ whole genome shotgun (WGS) entry which is preliminary data.</text>
</comment>
<reference evidence="2 3" key="1">
    <citation type="submission" date="2020-08" db="EMBL/GenBank/DDBJ databases">
        <title>Genomic Encyclopedia of Type Strains, Phase IV (KMG-IV): sequencing the most valuable type-strain genomes for metagenomic binning, comparative biology and taxonomic classification.</title>
        <authorList>
            <person name="Goeker M."/>
        </authorList>
    </citation>
    <scope>NUCLEOTIDE SEQUENCE [LARGE SCALE GENOMIC DNA]</scope>
    <source>
        <strain evidence="2 3">DSM 25966</strain>
    </source>
</reference>
<dbReference type="Pfam" id="PF00903">
    <property type="entry name" value="Glyoxalase"/>
    <property type="match status" value="1"/>
</dbReference>
<protein>
    <submittedName>
        <fullName evidence="2">Catechol 2,3-dioxygenase</fullName>
        <ecNumber evidence="2">1.13.11.2</ecNumber>
    </submittedName>
</protein>
<name>A0A840ATW3_9HYPH</name>
<dbReference type="PANTHER" id="PTHR43279:SF1">
    <property type="entry name" value="CATECHOL-2,3-DIOXYGENASE"/>
    <property type="match status" value="1"/>
</dbReference>
<dbReference type="PROSITE" id="PS51819">
    <property type="entry name" value="VOC"/>
    <property type="match status" value="1"/>
</dbReference>
<dbReference type="Proteomes" id="UP000553963">
    <property type="component" value="Unassembled WGS sequence"/>
</dbReference>
<feature type="domain" description="VOC" evidence="1">
    <location>
        <begin position="16"/>
        <end position="136"/>
    </location>
</feature>
<keyword evidence="2" id="KW-0560">Oxidoreductase</keyword>
<dbReference type="Gene3D" id="3.10.180.10">
    <property type="entry name" value="2,3-Dihydroxybiphenyl 1,2-Dioxygenase, domain 1"/>
    <property type="match status" value="2"/>
</dbReference>
<organism evidence="2 3">
    <name type="scientific">Kaistia hirudinis</name>
    <dbReference type="NCBI Taxonomy" id="1293440"/>
    <lineage>
        <taxon>Bacteria</taxon>
        <taxon>Pseudomonadati</taxon>
        <taxon>Pseudomonadota</taxon>
        <taxon>Alphaproteobacteria</taxon>
        <taxon>Hyphomicrobiales</taxon>
        <taxon>Kaistiaceae</taxon>
        <taxon>Kaistia</taxon>
    </lineage>
</organism>
<keyword evidence="2" id="KW-0223">Dioxygenase</keyword>
<dbReference type="AlphaFoldDB" id="A0A840ATW3"/>
<accession>A0A840ATW3</accession>
<dbReference type="GO" id="GO:0018577">
    <property type="term" value="F:catechol 2,3-dioxygenase activity"/>
    <property type="evidence" value="ECO:0007669"/>
    <property type="project" value="UniProtKB-EC"/>
</dbReference>
<dbReference type="SUPFAM" id="SSF54593">
    <property type="entry name" value="Glyoxalase/Bleomycin resistance protein/Dihydroxybiphenyl dioxygenase"/>
    <property type="match status" value="2"/>
</dbReference>
<proteinExistence type="predicted"/>
<sequence length="275" mass="29476">MTAAVAGNDLPFALTRPIHVAAVGLKARDVDRVADYYRTILGLETLGTKDGAVSLGAGGTAFLEIAPLGPNGLEDDPRSAGLFHTAFLMPSRADLGRWIMRASQDRFAVDGTADHIVSEAIYLTDPEGNGVEIYADRPHEGWVWSNGTVNMSTLHLDLRPIVESAGAERAPYRAAPAGLRIGHVHLRVGDHQAAERWWMSEVGLQPVADYTGATFLSSGGYHHHIAGNIWRSRGARARDPQRSGLAFVEMTGSGVAAEKELVDPWGTVVRLVPGA</sequence>
<evidence type="ECO:0000313" key="2">
    <source>
        <dbReference type="EMBL" id="MBB3933122.1"/>
    </source>
</evidence>
<dbReference type="InterPro" id="IPR004360">
    <property type="entry name" value="Glyas_Fos-R_dOase_dom"/>
</dbReference>